<evidence type="ECO:0000256" key="5">
    <source>
        <dbReference type="ARBA" id="ARBA00019465"/>
    </source>
</evidence>
<dbReference type="InterPro" id="IPR003710">
    <property type="entry name" value="ApbA"/>
</dbReference>
<dbReference type="NCBIfam" id="TIGR00745">
    <property type="entry name" value="apbA_panE"/>
    <property type="match status" value="1"/>
</dbReference>
<dbReference type="InterPro" id="IPR036291">
    <property type="entry name" value="NAD(P)-bd_dom_sf"/>
</dbReference>
<dbReference type="Gene3D" id="1.10.1040.10">
    <property type="entry name" value="N-(1-d-carboxylethyl)-l-norvaline Dehydrogenase, domain 2"/>
    <property type="match status" value="1"/>
</dbReference>
<dbReference type="SUPFAM" id="SSF48179">
    <property type="entry name" value="6-phosphogluconate dehydrogenase C-terminal domain-like"/>
    <property type="match status" value="1"/>
</dbReference>
<dbReference type="InterPro" id="IPR013328">
    <property type="entry name" value="6PGD_dom2"/>
</dbReference>
<dbReference type="InterPro" id="IPR013752">
    <property type="entry name" value="KPA_reductase"/>
</dbReference>
<dbReference type="InterPro" id="IPR013332">
    <property type="entry name" value="KPR_N"/>
</dbReference>
<comment type="similarity">
    <text evidence="3 11">Belongs to the ketopantoate reductase family.</text>
</comment>
<dbReference type="Pfam" id="PF08546">
    <property type="entry name" value="ApbA_C"/>
    <property type="match status" value="1"/>
</dbReference>
<evidence type="ECO:0000259" key="12">
    <source>
        <dbReference type="Pfam" id="PF02558"/>
    </source>
</evidence>
<evidence type="ECO:0000256" key="8">
    <source>
        <dbReference type="ARBA" id="ARBA00023002"/>
    </source>
</evidence>
<keyword evidence="8 11" id="KW-0560">Oxidoreductase</keyword>
<gene>
    <name evidence="14" type="ORF">ACFOZY_02555</name>
</gene>
<evidence type="ECO:0000313" key="14">
    <source>
        <dbReference type="EMBL" id="MFC4409312.1"/>
    </source>
</evidence>
<evidence type="ECO:0000256" key="7">
    <source>
        <dbReference type="ARBA" id="ARBA00022857"/>
    </source>
</evidence>
<comment type="caution">
    <text evidence="14">The sequence shown here is derived from an EMBL/GenBank/DDBJ whole genome shotgun (WGS) entry which is preliminary data.</text>
</comment>
<feature type="domain" description="Ketopantoate reductase N-terminal" evidence="12">
    <location>
        <begin position="4"/>
        <end position="147"/>
    </location>
</feature>
<dbReference type="Pfam" id="PF02558">
    <property type="entry name" value="ApbA"/>
    <property type="match status" value="1"/>
</dbReference>
<dbReference type="PANTHER" id="PTHR43765">
    <property type="entry name" value="2-DEHYDROPANTOATE 2-REDUCTASE-RELATED"/>
    <property type="match status" value="1"/>
</dbReference>
<proteinExistence type="inferred from homology"/>
<evidence type="ECO:0000313" key="15">
    <source>
        <dbReference type="Proteomes" id="UP001595817"/>
    </source>
</evidence>
<evidence type="ECO:0000256" key="3">
    <source>
        <dbReference type="ARBA" id="ARBA00007870"/>
    </source>
</evidence>
<evidence type="ECO:0000256" key="10">
    <source>
        <dbReference type="ARBA" id="ARBA00048793"/>
    </source>
</evidence>
<evidence type="ECO:0000256" key="1">
    <source>
        <dbReference type="ARBA" id="ARBA00002919"/>
    </source>
</evidence>
<name>A0ABV8X502_9LACT</name>
<protein>
    <recommendedName>
        <fullName evidence="5 11">2-dehydropantoate 2-reductase</fullName>
        <ecNumber evidence="4 11">1.1.1.169</ecNumber>
    </recommendedName>
    <alternativeName>
        <fullName evidence="9 11">Ketopantoate reductase</fullName>
    </alternativeName>
</protein>
<dbReference type="EMBL" id="JBHSEC010000002">
    <property type="protein sequence ID" value="MFC4409312.1"/>
    <property type="molecule type" value="Genomic_DNA"/>
</dbReference>
<reference evidence="15" key="1">
    <citation type="journal article" date="2019" name="Int. J. Syst. Evol. Microbiol.">
        <title>The Global Catalogue of Microorganisms (GCM) 10K type strain sequencing project: providing services to taxonomists for standard genome sequencing and annotation.</title>
        <authorList>
            <consortium name="The Broad Institute Genomics Platform"/>
            <consortium name="The Broad Institute Genome Sequencing Center for Infectious Disease"/>
            <person name="Wu L."/>
            <person name="Ma J."/>
        </authorList>
    </citation>
    <scope>NUCLEOTIDE SEQUENCE [LARGE SCALE GENOMIC DNA]</scope>
    <source>
        <strain evidence="15">CCUG 59778</strain>
    </source>
</reference>
<keyword evidence="6 11" id="KW-0566">Pantothenate biosynthesis</keyword>
<evidence type="ECO:0000256" key="6">
    <source>
        <dbReference type="ARBA" id="ARBA00022655"/>
    </source>
</evidence>
<feature type="domain" description="Ketopantoate reductase C-terminal" evidence="13">
    <location>
        <begin position="173"/>
        <end position="291"/>
    </location>
</feature>
<sequence length="298" mass="32928">MLKVIGAGAIGMLLSAYLTDAGMQVQLVTRRQEQADSISHFGLTLIRGEEKSLFPLFASTNVDQAINDQLYIIAVKSYDLKGLNSLLSKIDVHTPLLFVQNGLAHLEYASEIPHQNIAFGSVEHGAFKIDDHTVQHTGSGLLRLAMFRGDWSKYKHLLKADSVDFPIKIEENAEKMLLRKAILNSLVNPLTAILQVENGALLKSESLQLLETLYGEIITVFPEMSDSVTFEDVLNLCERTAENRSSMLSDRLAGRKTEADAITGALLRMAQQRNMQLPSIRVLHSLIKAIEEGDSLNG</sequence>
<keyword evidence="7 11" id="KW-0521">NADP</keyword>
<evidence type="ECO:0000256" key="4">
    <source>
        <dbReference type="ARBA" id="ARBA00013014"/>
    </source>
</evidence>
<dbReference type="EC" id="1.1.1.169" evidence="4 11"/>
<dbReference type="PANTHER" id="PTHR43765:SF2">
    <property type="entry name" value="2-DEHYDROPANTOATE 2-REDUCTASE"/>
    <property type="match status" value="1"/>
</dbReference>
<comment type="catalytic activity">
    <reaction evidence="10 11">
        <text>(R)-pantoate + NADP(+) = 2-dehydropantoate + NADPH + H(+)</text>
        <dbReference type="Rhea" id="RHEA:16233"/>
        <dbReference type="ChEBI" id="CHEBI:11561"/>
        <dbReference type="ChEBI" id="CHEBI:15378"/>
        <dbReference type="ChEBI" id="CHEBI:15980"/>
        <dbReference type="ChEBI" id="CHEBI:57783"/>
        <dbReference type="ChEBI" id="CHEBI:58349"/>
        <dbReference type="EC" id="1.1.1.169"/>
    </reaction>
</comment>
<keyword evidence="15" id="KW-1185">Reference proteome</keyword>
<accession>A0ABV8X502</accession>
<evidence type="ECO:0000256" key="2">
    <source>
        <dbReference type="ARBA" id="ARBA00004994"/>
    </source>
</evidence>
<dbReference type="InterPro" id="IPR008927">
    <property type="entry name" value="6-PGluconate_DH-like_C_sf"/>
</dbReference>
<comment type="function">
    <text evidence="1 11">Catalyzes the NADPH-dependent reduction of ketopantoate into pantoic acid.</text>
</comment>
<evidence type="ECO:0000259" key="13">
    <source>
        <dbReference type="Pfam" id="PF08546"/>
    </source>
</evidence>
<evidence type="ECO:0000256" key="9">
    <source>
        <dbReference type="ARBA" id="ARBA00032024"/>
    </source>
</evidence>
<dbReference type="RefSeq" id="WP_378151917.1">
    <property type="nucleotide sequence ID" value="NZ_JBHSEC010000002.1"/>
</dbReference>
<dbReference type="GO" id="GO:0008677">
    <property type="term" value="F:2-dehydropantoate 2-reductase activity"/>
    <property type="evidence" value="ECO:0007669"/>
    <property type="project" value="UniProtKB-EC"/>
</dbReference>
<comment type="pathway">
    <text evidence="2 11">Cofactor biosynthesis; (R)-pantothenate biosynthesis; (R)-pantoate from 3-methyl-2-oxobutanoate: step 2/2.</text>
</comment>
<organism evidence="14 15">
    <name type="scientific">Chungangia koreensis</name>
    <dbReference type="NCBI Taxonomy" id="752657"/>
    <lineage>
        <taxon>Bacteria</taxon>
        <taxon>Bacillati</taxon>
        <taxon>Bacillota</taxon>
        <taxon>Bacilli</taxon>
        <taxon>Lactobacillales</taxon>
        <taxon>Chungangia</taxon>
    </lineage>
</organism>
<dbReference type="InterPro" id="IPR050838">
    <property type="entry name" value="Ketopantoate_reductase"/>
</dbReference>
<dbReference type="Gene3D" id="3.40.50.720">
    <property type="entry name" value="NAD(P)-binding Rossmann-like Domain"/>
    <property type="match status" value="1"/>
</dbReference>
<evidence type="ECO:0000256" key="11">
    <source>
        <dbReference type="RuleBase" id="RU362068"/>
    </source>
</evidence>
<dbReference type="Proteomes" id="UP001595817">
    <property type="component" value="Unassembled WGS sequence"/>
</dbReference>
<dbReference type="SUPFAM" id="SSF51735">
    <property type="entry name" value="NAD(P)-binding Rossmann-fold domains"/>
    <property type="match status" value="1"/>
</dbReference>